<protein>
    <recommendedName>
        <fullName evidence="3">DUF3887 domain-containing protein</fullName>
    </recommendedName>
</protein>
<name>E6Q4M6_9ZZZZ</name>
<accession>E6Q4M6</accession>
<evidence type="ECO:0000256" key="1">
    <source>
        <dbReference type="SAM" id="MobiDB-lite"/>
    </source>
</evidence>
<reference evidence="2" key="1">
    <citation type="submission" date="2009-10" db="EMBL/GenBank/DDBJ databases">
        <title>Diversity of trophic interactions inside an arsenic-rich microbial ecosystem.</title>
        <authorList>
            <person name="Bertin P.N."/>
            <person name="Heinrich-Salmeron A."/>
            <person name="Pelletier E."/>
            <person name="Goulhen-Chollet F."/>
            <person name="Arsene-Ploetze F."/>
            <person name="Gallien S."/>
            <person name="Calteau A."/>
            <person name="Vallenet D."/>
            <person name="Casiot C."/>
            <person name="Chane-Woon-Ming B."/>
            <person name="Giloteaux L."/>
            <person name="Barakat M."/>
            <person name="Bonnefoy V."/>
            <person name="Bruneel O."/>
            <person name="Chandler M."/>
            <person name="Cleiss J."/>
            <person name="Duran R."/>
            <person name="Elbaz-Poulichet F."/>
            <person name="Fonknechten N."/>
            <person name="Lauga B."/>
            <person name="Mornico D."/>
            <person name="Ortet P."/>
            <person name="Schaeffer C."/>
            <person name="Siguier P."/>
            <person name="Alexander Thil Smith A."/>
            <person name="Van Dorsselaer A."/>
            <person name="Weissenbach J."/>
            <person name="Medigue C."/>
            <person name="Le Paslier D."/>
        </authorList>
    </citation>
    <scope>NUCLEOTIDE SEQUENCE</scope>
</reference>
<organism evidence="2">
    <name type="scientific">mine drainage metagenome</name>
    <dbReference type="NCBI Taxonomy" id="410659"/>
    <lineage>
        <taxon>unclassified sequences</taxon>
        <taxon>metagenomes</taxon>
        <taxon>ecological metagenomes</taxon>
    </lineage>
</organism>
<comment type="caution">
    <text evidence="2">The sequence shown here is derived from an EMBL/GenBank/DDBJ whole genome shotgun (WGS) entry which is preliminary data.</text>
</comment>
<gene>
    <name evidence="2" type="ORF">CARN4_0862</name>
</gene>
<dbReference type="AlphaFoldDB" id="E6Q4M6"/>
<dbReference type="EMBL" id="CABO01000030">
    <property type="protein sequence ID" value="CBI02137.1"/>
    <property type="molecule type" value="Genomic_DNA"/>
</dbReference>
<sequence length="155" mass="16980">MLGRTKLRYAFVGCFVAFLFGTSTPGSAQPQGVPSPLVSISPRPLPSSQPATLEPKQIRLVRRVYAELRAGKSDATLFDARMNELLDPTSLASIKASLAPYGTPSVITSTSEEITPTYKLVDYTFEFSRGRSLSIRFSFDPNGKIGALFFPENFH</sequence>
<proteinExistence type="predicted"/>
<evidence type="ECO:0000313" key="2">
    <source>
        <dbReference type="EMBL" id="CBI02137.1"/>
    </source>
</evidence>
<evidence type="ECO:0008006" key="3">
    <source>
        <dbReference type="Google" id="ProtNLM"/>
    </source>
</evidence>
<feature type="region of interest" description="Disordered" evidence="1">
    <location>
        <begin position="31"/>
        <end position="51"/>
    </location>
</feature>